<protein>
    <submittedName>
        <fullName evidence="3">Uncharacterized protein</fullName>
    </submittedName>
</protein>
<proteinExistence type="predicted"/>
<keyword evidence="2" id="KW-0472">Membrane</keyword>
<gene>
    <name evidence="3" type="ORF">ACHAXA_003665</name>
</gene>
<feature type="region of interest" description="Disordered" evidence="1">
    <location>
        <begin position="65"/>
        <end position="85"/>
    </location>
</feature>
<organism evidence="3 4">
    <name type="scientific">Cyclostephanos tholiformis</name>
    <dbReference type="NCBI Taxonomy" id="382380"/>
    <lineage>
        <taxon>Eukaryota</taxon>
        <taxon>Sar</taxon>
        <taxon>Stramenopiles</taxon>
        <taxon>Ochrophyta</taxon>
        <taxon>Bacillariophyta</taxon>
        <taxon>Coscinodiscophyceae</taxon>
        <taxon>Thalassiosirophycidae</taxon>
        <taxon>Stephanodiscales</taxon>
        <taxon>Stephanodiscaceae</taxon>
        <taxon>Cyclostephanos</taxon>
    </lineage>
</organism>
<keyword evidence="2" id="KW-0812">Transmembrane</keyword>
<feature type="non-terminal residue" evidence="3">
    <location>
        <position position="1"/>
    </location>
</feature>
<accession>A0ABD3SP22</accession>
<keyword evidence="4" id="KW-1185">Reference proteome</keyword>
<dbReference type="AlphaFoldDB" id="A0ABD3SP22"/>
<comment type="caution">
    <text evidence="3">The sequence shown here is derived from an EMBL/GenBank/DDBJ whole genome shotgun (WGS) entry which is preliminary data.</text>
</comment>
<evidence type="ECO:0000313" key="3">
    <source>
        <dbReference type="EMBL" id="KAL3826341.1"/>
    </source>
</evidence>
<dbReference type="PANTHER" id="PTHR36774">
    <property type="entry name" value="INSULIN-INDUCED PROTEIN"/>
    <property type="match status" value="1"/>
</dbReference>
<feature type="transmembrane region" description="Helical" evidence="2">
    <location>
        <begin position="248"/>
        <end position="264"/>
    </location>
</feature>
<evidence type="ECO:0000313" key="4">
    <source>
        <dbReference type="Proteomes" id="UP001530377"/>
    </source>
</evidence>
<dbReference type="Proteomes" id="UP001530377">
    <property type="component" value="Unassembled WGS sequence"/>
</dbReference>
<sequence>SKVFFTYCRILAGRSAFPAGRIPHSAFVRTHPQKYTMQMRKLDFPMLCSVAALLDRTHGLSGNLPLRLNSRSTPTPPLTPTPLDKRSKGTWLYSSKDDNQFVSSRSPIQSIIDTMQSNPAKSIQFSLMMTLSGAALGPFLDSYHSLCGVLTYDTPLVFPILGYIGGDTALLTCVTTYWVPPLFGVAGFLIGWLYILLDAGFQVEEKGTDPSQSEFNPTIPKVLTGVGYFTFQYWFSGLLFANHIDREYILIIMSVLAAGGYYALDRSISGFITSAATAIGGPLIEVGLISSLPESSGYHYNDTGETGYFPLWIIPLYFLGGPANGNLARAFWNAIGNDKAESANESGQLKRQIPCPKCQDTRAVKCPNCDDGTYVTYGQRVLCKACRGKGRVICRSCFFEYGDDPNDIENIRRIMDQIPD</sequence>
<name>A0ABD3SP22_9STRA</name>
<reference evidence="3 4" key="1">
    <citation type="submission" date="2024-10" db="EMBL/GenBank/DDBJ databases">
        <title>Updated reference genomes for cyclostephanoid diatoms.</title>
        <authorList>
            <person name="Roberts W.R."/>
            <person name="Alverson A.J."/>
        </authorList>
    </citation>
    <scope>NUCLEOTIDE SEQUENCE [LARGE SCALE GENOMIC DNA]</scope>
    <source>
        <strain evidence="3 4">AJA228-03</strain>
    </source>
</reference>
<evidence type="ECO:0000256" key="2">
    <source>
        <dbReference type="SAM" id="Phobius"/>
    </source>
</evidence>
<dbReference type="PANTHER" id="PTHR36774:SF1">
    <property type="entry name" value="INSULIN-INDUCED PROTEIN"/>
    <property type="match status" value="1"/>
</dbReference>
<keyword evidence="2" id="KW-1133">Transmembrane helix</keyword>
<dbReference type="EMBL" id="JALLPB020000023">
    <property type="protein sequence ID" value="KAL3826341.1"/>
    <property type="molecule type" value="Genomic_DNA"/>
</dbReference>
<feature type="transmembrane region" description="Helical" evidence="2">
    <location>
        <begin position="177"/>
        <end position="197"/>
    </location>
</feature>
<evidence type="ECO:0000256" key="1">
    <source>
        <dbReference type="SAM" id="MobiDB-lite"/>
    </source>
</evidence>